<feature type="region of interest" description="Disordered" evidence="10">
    <location>
        <begin position="571"/>
        <end position="593"/>
    </location>
</feature>
<dbReference type="InterPro" id="IPR044066">
    <property type="entry name" value="TRIAD_supradom"/>
</dbReference>
<dbReference type="InParanoid" id="A0A4S2MN84"/>
<organism evidence="12 13">
    <name type="scientific">Ascodesmis nigricans</name>
    <dbReference type="NCBI Taxonomy" id="341454"/>
    <lineage>
        <taxon>Eukaryota</taxon>
        <taxon>Fungi</taxon>
        <taxon>Dikarya</taxon>
        <taxon>Ascomycota</taxon>
        <taxon>Pezizomycotina</taxon>
        <taxon>Pezizomycetes</taxon>
        <taxon>Pezizales</taxon>
        <taxon>Ascodesmidaceae</taxon>
        <taxon>Ascodesmis</taxon>
    </lineage>
</organism>
<comment type="pathway">
    <text evidence="2">Protein modification; protein ubiquitination.</text>
</comment>
<protein>
    <recommendedName>
        <fullName evidence="3">RBR-type E3 ubiquitin transferase</fullName>
        <ecNumber evidence="3">2.3.2.31</ecNumber>
    </recommendedName>
</protein>
<dbReference type="InterPro" id="IPR047548">
    <property type="entry name" value="Rcat_RBR_RNF14"/>
</dbReference>
<keyword evidence="13" id="KW-1185">Reference proteome</keyword>
<evidence type="ECO:0000313" key="12">
    <source>
        <dbReference type="EMBL" id="TGZ76659.1"/>
    </source>
</evidence>
<name>A0A4S2MN84_9PEZI</name>
<dbReference type="GO" id="GO:0061630">
    <property type="term" value="F:ubiquitin protein ligase activity"/>
    <property type="evidence" value="ECO:0007669"/>
    <property type="project" value="UniProtKB-EC"/>
</dbReference>
<dbReference type="PROSITE" id="PS51873">
    <property type="entry name" value="TRIAD"/>
    <property type="match status" value="1"/>
</dbReference>
<dbReference type="OrthoDB" id="10009520at2759"/>
<proteinExistence type="predicted"/>
<gene>
    <name evidence="12" type="ORF">EX30DRAFT_389536</name>
</gene>
<sequence>ARPRYKLLPRREYRGATQYPVRVTGLRLETIGVEFECFPEHTTRIYPPRYTEPQAEVQTMIKSLFEQHGSGVEVDFKVISRRDNQLQRAVVTFRDSGVAETLYRELRNARHEFLGNDTLNLKLVFTTKHRVPAEIYHVVSTDIQRIVNQSEQPLELKERGHGRYPRWVSISGSDRVAVATANLELKKLCRGSVVCNDEGHAVWDSNLNSNSGKKWLAKAAAQVGVHVRCDHRSRTIAIFGAQEKCRDARASLLEAYQSFLDSLRAPVRFRLPDGITEDTIAERVEAIRELYGEDKVDFVAGQEAVTVHCTSQEVFKLSRIIGGEEKNTITSPTGANCAVCPCKAENPVQTDCNHWYCKACLHNLLLNVIETRHFPIRCIGSLSDPESKSITCEEPLPLTLVRSILTTEELSTVHESALTGYIQTHLGEFYYCPTPDCSSIFPTTPTTTSTSDSRPSRTCPQCLLTHCPTCRTATHPTQTCVENQLPETEKTELWKRKHGIKPCPMCHIDIEKNDGCNHMTCICGTHFCWLCAIVLDEDIIFEHVDTCDGTREWMGEFQAAWLHLHEDQERGNALGQQTEVRRDTEVEEDPREG</sequence>
<dbReference type="InterPro" id="IPR013083">
    <property type="entry name" value="Znf_RING/FYVE/PHD"/>
</dbReference>
<dbReference type="Pfam" id="PF01485">
    <property type="entry name" value="IBR"/>
    <property type="match status" value="1"/>
</dbReference>
<dbReference type="PANTHER" id="PTHR11685">
    <property type="entry name" value="RBR FAMILY RING FINGER AND IBR DOMAIN-CONTAINING"/>
    <property type="match status" value="1"/>
</dbReference>
<dbReference type="InterPro" id="IPR002867">
    <property type="entry name" value="IBR_dom"/>
</dbReference>
<evidence type="ECO:0000256" key="8">
    <source>
        <dbReference type="ARBA" id="ARBA00022786"/>
    </source>
</evidence>
<dbReference type="CDD" id="cd20335">
    <property type="entry name" value="BRcat_RBR"/>
    <property type="match status" value="1"/>
</dbReference>
<keyword evidence="8" id="KW-0833">Ubl conjugation pathway</keyword>
<dbReference type="SUPFAM" id="SSF57850">
    <property type="entry name" value="RING/U-box"/>
    <property type="match status" value="2"/>
</dbReference>
<feature type="non-terminal residue" evidence="12">
    <location>
        <position position="593"/>
    </location>
</feature>
<evidence type="ECO:0000256" key="7">
    <source>
        <dbReference type="ARBA" id="ARBA00022771"/>
    </source>
</evidence>
<dbReference type="STRING" id="341454.A0A4S2MN84"/>
<evidence type="ECO:0000256" key="4">
    <source>
        <dbReference type="ARBA" id="ARBA00022679"/>
    </source>
</evidence>
<feature type="domain" description="RING-type" evidence="11">
    <location>
        <begin position="333"/>
        <end position="556"/>
    </location>
</feature>
<dbReference type="CDD" id="cd20354">
    <property type="entry name" value="Rcat_RBR_RNF14"/>
    <property type="match status" value="1"/>
</dbReference>
<dbReference type="Gene3D" id="3.30.40.10">
    <property type="entry name" value="Zinc/RING finger domain, C3HC4 (zinc finger)"/>
    <property type="match status" value="1"/>
</dbReference>
<dbReference type="InterPro" id="IPR017907">
    <property type="entry name" value="Znf_RING_CS"/>
</dbReference>
<dbReference type="GO" id="GO:0016567">
    <property type="term" value="P:protein ubiquitination"/>
    <property type="evidence" value="ECO:0007669"/>
    <property type="project" value="InterPro"/>
</dbReference>
<evidence type="ECO:0000256" key="3">
    <source>
        <dbReference type="ARBA" id="ARBA00012251"/>
    </source>
</evidence>
<dbReference type="SMART" id="SM00647">
    <property type="entry name" value="IBR"/>
    <property type="match status" value="2"/>
</dbReference>
<dbReference type="Pfam" id="PF26200">
    <property type="entry name" value="Rcat_RNF216"/>
    <property type="match status" value="1"/>
</dbReference>
<evidence type="ECO:0000313" key="13">
    <source>
        <dbReference type="Proteomes" id="UP000298138"/>
    </source>
</evidence>
<evidence type="ECO:0000259" key="11">
    <source>
        <dbReference type="PROSITE" id="PS51873"/>
    </source>
</evidence>
<comment type="catalytic activity">
    <reaction evidence="1">
        <text>[E2 ubiquitin-conjugating enzyme]-S-ubiquitinyl-L-cysteine + [acceptor protein]-L-lysine = [E2 ubiquitin-conjugating enzyme]-L-cysteine + [acceptor protein]-N(6)-ubiquitinyl-L-lysine.</text>
        <dbReference type="EC" id="2.3.2.31"/>
    </reaction>
</comment>
<keyword evidence="5" id="KW-0479">Metal-binding</keyword>
<evidence type="ECO:0000256" key="1">
    <source>
        <dbReference type="ARBA" id="ARBA00001798"/>
    </source>
</evidence>
<dbReference type="PROSITE" id="PS00518">
    <property type="entry name" value="ZF_RING_1"/>
    <property type="match status" value="1"/>
</dbReference>
<dbReference type="Gene3D" id="1.20.120.1750">
    <property type="match status" value="1"/>
</dbReference>
<accession>A0A4S2MN84</accession>
<reference evidence="12 13" key="1">
    <citation type="submission" date="2019-04" db="EMBL/GenBank/DDBJ databases">
        <title>Comparative genomics and transcriptomics to analyze fruiting body development in filamentous ascomycetes.</title>
        <authorList>
            <consortium name="DOE Joint Genome Institute"/>
            <person name="Lutkenhaus R."/>
            <person name="Traeger S."/>
            <person name="Breuer J."/>
            <person name="Kuo A."/>
            <person name="Lipzen A."/>
            <person name="Pangilinan J."/>
            <person name="Dilworth D."/>
            <person name="Sandor L."/>
            <person name="Poggeler S."/>
            <person name="Barry K."/>
            <person name="Grigoriev I.V."/>
            <person name="Nowrousian M."/>
        </authorList>
    </citation>
    <scope>NUCLEOTIDE SEQUENCE [LARGE SCALE GENOMIC DNA]</scope>
    <source>
        <strain evidence="12 13">CBS 389.68</strain>
    </source>
</reference>
<dbReference type="EMBL" id="ML220170">
    <property type="protein sequence ID" value="TGZ76659.1"/>
    <property type="molecule type" value="Genomic_DNA"/>
</dbReference>
<keyword evidence="7" id="KW-0863">Zinc-finger</keyword>
<dbReference type="InterPro" id="IPR031127">
    <property type="entry name" value="E3_UB_ligase_RBR"/>
</dbReference>
<dbReference type="GO" id="GO:0008270">
    <property type="term" value="F:zinc ion binding"/>
    <property type="evidence" value="ECO:0007669"/>
    <property type="project" value="UniProtKB-KW"/>
</dbReference>
<keyword evidence="6" id="KW-0677">Repeat</keyword>
<dbReference type="EC" id="2.3.2.31" evidence="3"/>
<evidence type="ECO:0000256" key="2">
    <source>
        <dbReference type="ARBA" id="ARBA00004906"/>
    </source>
</evidence>
<evidence type="ECO:0000256" key="10">
    <source>
        <dbReference type="SAM" id="MobiDB-lite"/>
    </source>
</evidence>
<evidence type="ECO:0000256" key="6">
    <source>
        <dbReference type="ARBA" id="ARBA00022737"/>
    </source>
</evidence>
<dbReference type="Proteomes" id="UP000298138">
    <property type="component" value="Unassembled WGS sequence"/>
</dbReference>
<evidence type="ECO:0000256" key="9">
    <source>
        <dbReference type="ARBA" id="ARBA00022833"/>
    </source>
</evidence>
<feature type="non-terminal residue" evidence="12">
    <location>
        <position position="1"/>
    </location>
</feature>
<keyword evidence="9" id="KW-0862">Zinc</keyword>
<keyword evidence="4" id="KW-0808">Transferase</keyword>
<evidence type="ECO:0000256" key="5">
    <source>
        <dbReference type="ARBA" id="ARBA00022723"/>
    </source>
</evidence>
<dbReference type="AlphaFoldDB" id="A0A4S2MN84"/>